<proteinExistence type="predicted"/>
<sequence length="432" mass="47372">MGRKRKAPKASEDAKASKSAKTSISSNSSGSSRASKSSKASRSSKASGRSKSSKSSKTSVTSKASRSRARTTSTNYAPPASPQSIDFIHTESVDSVVFSQAWELGESVLVHWENNGYWYPGTISRINKDGTVGVDYEDGDKEKEVSLERVRKGGGVGAEGGGGKKRGGGSSKADRRKSEGSSKAERRKSEGKGRRGYLRNREDWKGEEKAAGSRLGEDRHGDVVGVLDKVRAKYQNKWYLAWAMYKLSSRGGYYVWGAIDESEWWGPVKECNIVVLTGEEKENRGTWDVWEYEDEGDEEEDDEEERAVVGETKKRRVREEVGAAAGVKKKRRVREEEGAAAGGKKKRRVREEEGAAAGGKKKRRERLGCARCRHSKNGCLQCNPNRRVRSGCSRCRNSKNGCLQCNPNHPRYVGGGGGKRTRKTAGGDCGIN</sequence>
<dbReference type="CDD" id="cd04508">
    <property type="entry name" value="Tudor_SF"/>
    <property type="match status" value="1"/>
</dbReference>
<protein>
    <recommendedName>
        <fullName evidence="2">Zn(2)-C6 fungal-type domain-containing protein</fullName>
    </recommendedName>
</protein>
<dbReference type="Gene3D" id="2.30.30.140">
    <property type="match status" value="1"/>
</dbReference>
<dbReference type="GO" id="GO:0008270">
    <property type="term" value="F:zinc ion binding"/>
    <property type="evidence" value="ECO:0007669"/>
    <property type="project" value="InterPro"/>
</dbReference>
<feature type="compositionally biased region" description="Low complexity" evidence="1">
    <location>
        <begin position="17"/>
        <end position="74"/>
    </location>
</feature>
<feature type="domain" description="Zn(2)-C6 fungal-type" evidence="2">
    <location>
        <begin position="368"/>
        <end position="402"/>
    </location>
</feature>
<feature type="region of interest" description="Disordered" evidence="1">
    <location>
        <begin position="1"/>
        <end position="84"/>
    </location>
</feature>
<dbReference type="AlphaFoldDB" id="A0A9W7GAV2"/>
<dbReference type="SMART" id="SM00333">
    <property type="entry name" value="TUDOR"/>
    <property type="match status" value="1"/>
</dbReference>
<dbReference type="InterPro" id="IPR002999">
    <property type="entry name" value="Tudor"/>
</dbReference>
<dbReference type="InterPro" id="IPR001138">
    <property type="entry name" value="Zn2Cys6_DnaBD"/>
</dbReference>
<keyword evidence="4" id="KW-1185">Reference proteome</keyword>
<dbReference type="SUPFAM" id="SSF63748">
    <property type="entry name" value="Tudor/PWWP/MBT"/>
    <property type="match status" value="1"/>
</dbReference>
<reference evidence="4" key="1">
    <citation type="journal article" date="2023" name="Commun. Biol.">
        <title>Genome analysis of Parmales, the sister group of diatoms, reveals the evolutionary specialization of diatoms from phago-mixotrophs to photoautotrophs.</title>
        <authorList>
            <person name="Ban H."/>
            <person name="Sato S."/>
            <person name="Yoshikawa S."/>
            <person name="Yamada K."/>
            <person name="Nakamura Y."/>
            <person name="Ichinomiya M."/>
            <person name="Sato N."/>
            <person name="Blanc-Mathieu R."/>
            <person name="Endo H."/>
            <person name="Kuwata A."/>
            <person name="Ogata H."/>
        </authorList>
    </citation>
    <scope>NUCLEOTIDE SEQUENCE [LARGE SCALE GENOMIC DNA]</scope>
</reference>
<evidence type="ECO:0000313" key="4">
    <source>
        <dbReference type="Proteomes" id="UP001165065"/>
    </source>
</evidence>
<name>A0A9W7GAV2_9STRA</name>
<evidence type="ECO:0000313" key="3">
    <source>
        <dbReference type="EMBL" id="GMI42085.1"/>
    </source>
</evidence>
<dbReference type="Proteomes" id="UP001165065">
    <property type="component" value="Unassembled WGS sequence"/>
</dbReference>
<gene>
    <name evidence="3" type="ORF">TrCOL_g6788</name>
</gene>
<dbReference type="PROSITE" id="PS00463">
    <property type="entry name" value="ZN2_CY6_FUNGAL_1"/>
    <property type="match status" value="1"/>
</dbReference>
<feature type="region of interest" description="Disordered" evidence="1">
    <location>
        <begin position="136"/>
        <end position="200"/>
    </location>
</feature>
<feature type="compositionally biased region" description="Basic and acidic residues" evidence="1">
    <location>
        <begin position="140"/>
        <end position="151"/>
    </location>
</feature>
<organism evidence="3 4">
    <name type="scientific">Triparma columacea</name>
    <dbReference type="NCBI Taxonomy" id="722753"/>
    <lineage>
        <taxon>Eukaryota</taxon>
        <taxon>Sar</taxon>
        <taxon>Stramenopiles</taxon>
        <taxon>Ochrophyta</taxon>
        <taxon>Bolidophyceae</taxon>
        <taxon>Parmales</taxon>
        <taxon>Triparmaceae</taxon>
        <taxon>Triparma</taxon>
    </lineage>
</organism>
<feature type="compositionally biased region" description="Basic and acidic residues" evidence="1">
    <location>
        <begin position="172"/>
        <end position="200"/>
    </location>
</feature>
<comment type="caution">
    <text evidence="3">The sequence shown here is derived from an EMBL/GenBank/DDBJ whole genome shotgun (WGS) entry which is preliminary data.</text>
</comment>
<dbReference type="EMBL" id="BRYA01001360">
    <property type="protein sequence ID" value="GMI42085.1"/>
    <property type="molecule type" value="Genomic_DNA"/>
</dbReference>
<dbReference type="GO" id="GO:0000981">
    <property type="term" value="F:DNA-binding transcription factor activity, RNA polymerase II-specific"/>
    <property type="evidence" value="ECO:0007669"/>
    <property type="project" value="InterPro"/>
</dbReference>
<evidence type="ECO:0000256" key="1">
    <source>
        <dbReference type="SAM" id="MobiDB-lite"/>
    </source>
</evidence>
<feature type="region of interest" description="Disordered" evidence="1">
    <location>
        <begin position="329"/>
        <end position="360"/>
    </location>
</feature>
<accession>A0A9W7GAV2</accession>
<evidence type="ECO:0000259" key="2">
    <source>
        <dbReference type="PROSITE" id="PS00463"/>
    </source>
</evidence>